<keyword evidence="7" id="KW-0472">Membrane</keyword>
<organism evidence="9 10">
    <name type="scientific">Oricola thermophila</name>
    <dbReference type="NCBI Taxonomy" id="2742145"/>
    <lineage>
        <taxon>Bacteria</taxon>
        <taxon>Pseudomonadati</taxon>
        <taxon>Pseudomonadota</taxon>
        <taxon>Alphaproteobacteria</taxon>
        <taxon>Hyphomicrobiales</taxon>
        <taxon>Ahrensiaceae</taxon>
        <taxon>Oricola</taxon>
    </lineage>
</organism>
<dbReference type="SMART" id="SM00382">
    <property type="entry name" value="AAA"/>
    <property type="match status" value="1"/>
</dbReference>
<keyword evidence="10" id="KW-1185">Reference proteome</keyword>
<evidence type="ECO:0000256" key="5">
    <source>
        <dbReference type="ARBA" id="ARBA00022840"/>
    </source>
</evidence>
<dbReference type="InterPro" id="IPR027417">
    <property type="entry name" value="P-loop_NTPase"/>
</dbReference>
<evidence type="ECO:0000256" key="4">
    <source>
        <dbReference type="ARBA" id="ARBA00022741"/>
    </source>
</evidence>
<dbReference type="PROSITE" id="PS50893">
    <property type="entry name" value="ABC_TRANSPORTER_2"/>
    <property type="match status" value="1"/>
</dbReference>
<gene>
    <name evidence="9" type="ORF">HTY61_11785</name>
</gene>
<dbReference type="GO" id="GO:0005524">
    <property type="term" value="F:ATP binding"/>
    <property type="evidence" value="ECO:0007669"/>
    <property type="project" value="UniProtKB-KW"/>
</dbReference>
<dbReference type="InterPro" id="IPR003439">
    <property type="entry name" value="ABC_transporter-like_ATP-bd"/>
</dbReference>
<dbReference type="AlphaFoldDB" id="A0A6N1VE03"/>
<evidence type="ECO:0000313" key="9">
    <source>
        <dbReference type="EMBL" id="QKV19084.1"/>
    </source>
</evidence>
<evidence type="ECO:0000256" key="1">
    <source>
        <dbReference type="ARBA" id="ARBA00022448"/>
    </source>
</evidence>
<keyword evidence="2" id="KW-1003">Cell membrane</keyword>
<dbReference type="Pfam" id="PF00005">
    <property type="entry name" value="ABC_tran"/>
    <property type="match status" value="1"/>
</dbReference>
<dbReference type="PANTHER" id="PTHR43790">
    <property type="entry name" value="CARBOHYDRATE TRANSPORT ATP-BINDING PROTEIN MG119-RELATED"/>
    <property type="match status" value="1"/>
</dbReference>
<evidence type="ECO:0000256" key="3">
    <source>
        <dbReference type="ARBA" id="ARBA00022597"/>
    </source>
</evidence>
<name>A0A6N1VE03_9HYPH</name>
<dbReference type="Proteomes" id="UP000509367">
    <property type="component" value="Chromosome"/>
</dbReference>
<reference evidence="9 10" key="1">
    <citation type="submission" date="2020-06" db="EMBL/GenBank/DDBJ databases">
        <title>Oricola thermophila sp. nov. isolated from a tidal sediments.</title>
        <authorList>
            <person name="Kwon K.K."/>
            <person name="Yang S.-H."/>
            <person name="Park M.-J."/>
        </authorList>
    </citation>
    <scope>NUCLEOTIDE SEQUENCE [LARGE SCALE GENOMIC DNA]</scope>
    <source>
        <strain evidence="9 10">MEBiC13590</strain>
    </source>
</reference>
<sequence length="246" mass="26260">MLEIRNLSKSFGETRALKDISVNFAPGTVHCILGENGSGKSTLVKILSGIVRPNTGSLTLDGRALPTGRPRALLDIGLATVFQEVLIAPNRPVIDNILLGLEKPFAAPMPRARRLEIAGEALAKIGAGKLPLDIEAGRLPLAHQQLVVIARALARDPGILVLDEATAALDHDDRDAVFECMEAMAAAGRYVLFISHRMEEVMRLSDRVSVLRNGEHVASFARGEFSPADLLEKMAAPGHARNGGAA</sequence>
<protein>
    <submittedName>
        <fullName evidence="9">Sugar ABC transporter ATP-binding protein</fullName>
    </submittedName>
</protein>
<dbReference type="RefSeq" id="WP_175276976.1">
    <property type="nucleotide sequence ID" value="NZ_CP054836.1"/>
</dbReference>
<dbReference type="InterPro" id="IPR050107">
    <property type="entry name" value="ABC_carbohydrate_import_ATPase"/>
</dbReference>
<keyword evidence="4" id="KW-0547">Nucleotide-binding</keyword>
<accession>A0A6N1VE03</accession>
<evidence type="ECO:0000256" key="6">
    <source>
        <dbReference type="ARBA" id="ARBA00022967"/>
    </source>
</evidence>
<dbReference type="GO" id="GO:0016887">
    <property type="term" value="F:ATP hydrolysis activity"/>
    <property type="evidence" value="ECO:0007669"/>
    <property type="project" value="InterPro"/>
</dbReference>
<evidence type="ECO:0000256" key="7">
    <source>
        <dbReference type="ARBA" id="ARBA00023136"/>
    </source>
</evidence>
<dbReference type="KEGG" id="orm:HTY61_11785"/>
<proteinExistence type="predicted"/>
<feature type="domain" description="ABC transporter" evidence="8">
    <location>
        <begin position="2"/>
        <end position="238"/>
    </location>
</feature>
<dbReference type="Gene3D" id="3.40.50.300">
    <property type="entry name" value="P-loop containing nucleotide triphosphate hydrolases"/>
    <property type="match status" value="1"/>
</dbReference>
<keyword evidence="3" id="KW-0762">Sugar transport</keyword>
<evidence type="ECO:0000313" key="10">
    <source>
        <dbReference type="Proteomes" id="UP000509367"/>
    </source>
</evidence>
<dbReference type="InterPro" id="IPR003593">
    <property type="entry name" value="AAA+_ATPase"/>
</dbReference>
<evidence type="ECO:0000259" key="8">
    <source>
        <dbReference type="PROSITE" id="PS50893"/>
    </source>
</evidence>
<keyword evidence="6" id="KW-1278">Translocase</keyword>
<dbReference type="EMBL" id="CP054836">
    <property type="protein sequence ID" value="QKV19084.1"/>
    <property type="molecule type" value="Genomic_DNA"/>
</dbReference>
<keyword evidence="1" id="KW-0813">Transport</keyword>
<keyword evidence="5 9" id="KW-0067">ATP-binding</keyword>
<dbReference type="SUPFAM" id="SSF52540">
    <property type="entry name" value="P-loop containing nucleoside triphosphate hydrolases"/>
    <property type="match status" value="1"/>
</dbReference>
<dbReference type="PANTHER" id="PTHR43790:SF3">
    <property type="entry name" value="D-ALLOSE IMPORT ATP-BINDING PROTEIN ALSA-RELATED"/>
    <property type="match status" value="1"/>
</dbReference>
<dbReference type="CDD" id="cd03216">
    <property type="entry name" value="ABC_Carb_Monos_I"/>
    <property type="match status" value="1"/>
</dbReference>
<evidence type="ECO:0000256" key="2">
    <source>
        <dbReference type="ARBA" id="ARBA00022475"/>
    </source>
</evidence>